<dbReference type="GO" id="GO:0043122">
    <property type="term" value="P:regulation of canonical NF-kappaB signal transduction"/>
    <property type="evidence" value="ECO:0007669"/>
    <property type="project" value="TreeGrafter"/>
</dbReference>
<dbReference type="InterPro" id="IPR001841">
    <property type="entry name" value="Znf_RING"/>
</dbReference>
<keyword evidence="5 7" id="KW-0863">Zinc-finger</keyword>
<dbReference type="AlphaFoldDB" id="A0AAD9PYH9"/>
<evidence type="ECO:0000259" key="11">
    <source>
        <dbReference type="PROSITE" id="PS50145"/>
    </source>
</evidence>
<keyword evidence="4" id="KW-0677">Repeat</keyword>
<dbReference type="PROSITE" id="PS50145">
    <property type="entry name" value="ZF_TRAF"/>
    <property type="match status" value="2"/>
</dbReference>
<comment type="caution">
    <text evidence="12">The sequence shown here is derived from an EMBL/GenBank/DDBJ whole genome shotgun (WGS) entry which is preliminary data.</text>
</comment>
<evidence type="ECO:0000256" key="5">
    <source>
        <dbReference type="ARBA" id="ARBA00022771"/>
    </source>
</evidence>
<keyword evidence="6 7" id="KW-0862">Zinc</keyword>
<proteinExistence type="predicted"/>
<dbReference type="InterPro" id="IPR049342">
    <property type="entry name" value="TRAF1-6_MATH_dom"/>
</dbReference>
<dbReference type="Pfam" id="PF02176">
    <property type="entry name" value="zf-TRAF"/>
    <property type="match status" value="1"/>
</dbReference>
<dbReference type="Pfam" id="PF21355">
    <property type="entry name" value="TRAF-mep_MATH"/>
    <property type="match status" value="1"/>
</dbReference>
<dbReference type="SMART" id="SM00184">
    <property type="entry name" value="RING"/>
    <property type="match status" value="1"/>
</dbReference>
<evidence type="ECO:0000256" key="4">
    <source>
        <dbReference type="ARBA" id="ARBA00022737"/>
    </source>
</evidence>
<dbReference type="GO" id="GO:0005737">
    <property type="term" value="C:cytoplasm"/>
    <property type="evidence" value="ECO:0007669"/>
    <property type="project" value="UniProtKB-SubCell"/>
</dbReference>
<sequence length="470" mass="54000">MPGYDAQFTSPLDKAFECPVCLIALRDPMQITPCGHRVCNTCLQPILRNKRPRCPLDNLNFDHEKVFSDNGCHRQILNLQVLCSNLKKGCEWIGPLSDVELHESGCSYAEVSCPKRCGASLERRQVNDHSLECVNRLTTCSHCGKKVALNQLSLHLQNCASFPVSCPANCGETGLTKEKARFGVTLFVTLRRRVREHFLTLIEIVYNYLPKLTFHMNIECPLLVIPCKFLEAGCTFKTERFRMKDHLSGSTEFHLNSLYDLVCTQKKQLENQRERIQLQKEHIQLQKESLLLQNQEIADVRSRTANGKLVWRITDFTRKLMDAKSGRAPEPMISEPFFTHPNGYKMCAGLWLNGIGTGRGRYMSVGLQWRLFPFQVQVGEFDSIQKWPMYPKYTFTLLDQRDQFTDRKDISVIFEPQIITRPSADRQLGKGARRFVLQEDIRDSSYCKDDVVFLKFEVALKQAPSGFFKV</sequence>
<dbReference type="PANTHER" id="PTHR10131">
    <property type="entry name" value="TNF RECEPTOR ASSOCIATED FACTOR"/>
    <property type="match status" value="1"/>
</dbReference>
<dbReference type="SUPFAM" id="SSF49599">
    <property type="entry name" value="TRAF domain-like"/>
    <property type="match status" value="3"/>
</dbReference>
<keyword evidence="13" id="KW-1185">Reference proteome</keyword>
<dbReference type="GO" id="GO:0005164">
    <property type="term" value="F:tumor necrosis factor receptor binding"/>
    <property type="evidence" value="ECO:0007669"/>
    <property type="project" value="TreeGrafter"/>
</dbReference>
<dbReference type="InterPro" id="IPR002083">
    <property type="entry name" value="MATH/TRAF_dom"/>
</dbReference>
<feature type="domain" description="RING-type" evidence="9">
    <location>
        <begin position="18"/>
        <end position="58"/>
    </location>
</feature>
<feature type="zinc finger region" description="TRAF-type" evidence="7">
    <location>
        <begin position="102"/>
        <end position="152"/>
    </location>
</feature>
<dbReference type="InterPro" id="IPR013083">
    <property type="entry name" value="Znf_RING/FYVE/PHD"/>
</dbReference>
<evidence type="ECO:0000313" key="13">
    <source>
        <dbReference type="Proteomes" id="UP001249851"/>
    </source>
</evidence>
<reference evidence="12" key="2">
    <citation type="journal article" date="2023" name="Science">
        <title>Genomic signatures of disease resistance in endangered staghorn corals.</title>
        <authorList>
            <person name="Vollmer S.V."/>
            <person name="Selwyn J.D."/>
            <person name="Despard B.A."/>
            <person name="Roesel C.L."/>
        </authorList>
    </citation>
    <scope>NUCLEOTIDE SEQUENCE</scope>
    <source>
        <strain evidence="12">K2</strain>
    </source>
</reference>
<dbReference type="PROSITE" id="PS50144">
    <property type="entry name" value="MATH"/>
    <property type="match status" value="1"/>
</dbReference>
<dbReference type="PIRSF" id="PIRSF015614">
    <property type="entry name" value="TRAF"/>
    <property type="match status" value="1"/>
</dbReference>
<evidence type="ECO:0000256" key="3">
    <source>
        <dbReference type="ARBA" id="ARBA00022723"/>
    </source>
</evidence>
<dbReference type="FunFam" id="3.30.40.10:FF:000179">
    <property type="entry name" value="TNF receptor-associated factor"/>
    <property type="match status" value="1"/>
</dbReference>
<reference evidence="12" key="1">
    <citation type="journal article" date="2023" name="G3 (Bethesda)">
        <title>Whole genome assembly and annotation of the endangered Caribbean coral Acropora cervicornis.</title>
        <authorList>
            <person name="Selwyn J.D."/>
            <person name="Vollmer S.V."/>
        </authorList>
    </citation>
    <scope>NUCLEOTIDE SEQUENCE</scope>
    <source>
        <strain evidence="12">K2</strain>
    </source>
</reference>
<evidence type="ECO:0000313" key="12">
    <source>
        <dbReference type="EMBL" id="KAK2551020.1"/>
    </source>
</evidence>
<dbReference type="Pfam" id="PF13923">
    <property type="entry name" value="zf-C3HC4_2"/>
    <property type="match status" value="1"/>
</dbReference>
<dbReference type="Gene3D" id="3.30.40.10">
    <property type="entry name" value="Zinc/RING finger domain, C3HC4 (zinc finger)"/>
    <property type="match status" value="3"/>
</dbReference>
<keyword evidence="8" id="KW-0175">Coiled coil</keyword>
<keyword evidence="12" id="KW-0675">Receptor</keyword>
<keyword evidence="2" id="KW-0963">Cytoplasm</keyword>
<feature type="domain" description="MATH" evidence="10">
    <location>
        <begin position="306"/>
        <end position="458"/>
    </location>
</feature>
<feature type="domain" description="TRAF-type" evidence="11">
    <location>
        <begin position="102"/>
        <end position="152"/>
    </location>
</feature>
<feature type="domain" description="TRAF-type" evidence="11">
    <location>
        <begin position="155"/>
        <end position="244"/>
    </location>
</feature>
<evidence type="ECO:0000256" key="2">
    <source>
        <dbReference type="ARBA" id="ARBA00022490"/>
    </source>
</evidence>
<evidence type="ECO:0000256" key="1">
    <source>
        <dbReference type="ARBA" id="ARBA00004496"/>
    </source>
</evidence>
<dbReference type="InterPro" id="IPR017907">
    <property type="entry name" value="Znf_RING_CS"/>
</dbReference>
<evidence type="ECO:0000256" key="7">
    <source>
        <dbReference type="PROSITE-ProRule" id="PRU00207"/>
    </source>
</evidence>
<dbReference type="GO" id="GO:0042981">
    <property type="term" value="P:regulation of apoptotic process"/>
    <property type="evidence" value="ECO:0007669"/>
    <property type="project" value="InterPro"/>
</dbReference>
<accession>A0AAD9PYH9</accession>
<dbReference type="PROSITE" id="PS50089">
    <property type="entry name" value="ZF_RING_2"/>
    <property type="match status" value="1"/>
</dbReference>
<keyword evidence="3 7" id="KW-0479">Metal-binding</keyword>
<dbReference type="EMBL" id="JARQWQ010000103">
    <property type="protein sequence ID" value="KAK2551020.1"/>
    <property type="molecule type" value="Genomic_DNA"/>
</dbReference>
<dbReference type="Gene3D" id="2.60.210.10">
    <property type="entry name" value="Apoptosis, Tumor Necrosis Factor Receptor Associated Protein 2, Chain A"/>
    <property type="match status" value="1"/>
</dbReference>
<evidence type="ECO:0000256" key="6">
    <source>
        <dbReference type="ARBA" id="ARBA00022833"/>
    </source>
</evidence>
<dbReference type="InterPro" id="IPR001293">
    <property type="entry name" value="Znf_TRAF"/>
</dbReference>
<feature type="zinc finger region" description="TRAF-type" evidence="7">
    <location>
        <begin position="155"/>
        <end position="244"/>
    </location>
</feature>
<evidence type="ECO:0000256" key="8">
    <source>
        <dbReference type="SAM" id="Coils"/>
    </source>
</evidence>
<feature type="coiled-coil region" evidence="8">
    <location>
        <begin position="259"/>
        <end position="286"/>
    </location>
</feature>
<dbReference type="GO" id="GO:0031625">
    <property type="term" value="F:ubiquitin protein ligase binding"/>
    <property type="evidence" value="ECO:0007669"/>
    <property type="project" value="TreeGrafter"/>
</dbReference>
<comment type="subcellular location">
    <subcellularLocation>
        <location evidence="1">Cytoplasm</location>
    </subcellularLocation>
</comment>
<gene>
    <name evidence="12" type="ORF">P5673_028241</name>
</gene>
<dbReference type="Proteomes" id="UP001249851">
    <property type="component" value="Unassembled WGS sequence"/>
</dbReference>
<dbReference type="InterPro" id="IPR008974">
    <property type="entry name" value="TRAF-like"/>
</dbReference>
<evidence type="ECO:0000259" key="10">
    <source>
        <dbReference type="PROSITE" id="PS50144"/>
    </source>
</evidence>
<dbReference type="PANTHER" id="PTHR10131:SF94">
    <property type="entry name" value="TNF RECEPTOR-ASSOCIATED FACTOR 4"/>
    <property type="match status" value="1"/>
</dbReference>
<dbReference type="SUPFAM" id="SSF57850">
    <property type="entry name" value="RING/U-box"/>
    <property type="match status" value="1"/>
</dbReference>
<organism evidence="12 13">
    <name type="scientific">Acropora cervicornis</name>
    <name type="common">Staghorn coral</name>
    <dbReference type="NCBI Taxonomy" id="6130"/>
    <lineage>
        <taxon>Eukaryota</taxon>
        <taxon>Metazoa</taxon>
        <taxon>Cnidaria</taxon>
        <taxon>Anthozoa</taxon>
        <taxon>Hexacorallia</taxon>
        <taxon>Scleractinia</taxon>
        <taxon>Astrocoeniina</taxon>
        <taxon>Acroporidae</taxon>
        <taxon>Acropora</taxon>
    </lineage>
</organism>
<dbReference type="PROSITE" id="PS00518">
    <property type="entry name" value="ZF_RING_1"/>
    <property type="match status" value="1"/>
</dbReference>
<evidence type="ECO:0000259" key="9">
    <source>
        <dbReference type="PROSITE" id="PS50089"/>
    </source>
</evidence>
<protein>
    <submittedName>
        <fullName evidence="12">TNF receptor-associated factor 4</fullName>
    </submittedName>
</protein>
<dbReference type="GO" id="GO:0007165">
    <property type="term" value="P:signal transduction"/>
    <property type="evidence" value="ECO:0007669"/>
    <property type="project" value="InterPro"/>
</dbReference>
<dbReference type="InterPro" id="IPR012227">
    <property type="entry name" value="TNF_rcpt-assoc_TRAF_met"/>
</dbReference>
<dbReference type="GO" id="GO:0008270">
    <property type="term" value="F:zinc ion binding"/>
    <property type="evidence" value="ECO:0007669"/>
    <property type="project" value="UniProtKB-KW"/>
</dbReference>
<name>A0AAD9PYH9_ACRCE</name>